<dbReference type="GO" id="GO:0003735">
    <property type="term" value="F:structural constituent of ribosome"/>
    <property type="evidence" value="ECO:0007669"/>
    <property type="project" value="InterPro"/>
</dbReference>
<feature type="transmembrane region" description="Helical" evidence="5">
    <location>
        <begin position="16"/>
        <end position="37"/>
    </location>
</feature>
<keyword evidence="5" id="KW-0812">Transmembrane</keyword>
<gene>
    <name evidence="6" type="ORF">TGVAND_218850</name>
</gene>
<dbReference type="HAMAP" id="MF_00532_B">
    <property type="entry name" value="Ribosomal_uS9_B"/>
    <property type="match status" value="1"/>
</dbReference>
<dbReference type="AlphaFoldDB" id="A0A086PXS4"/>
<organism evidence="6 7">
    <name type="scientific">Toxoplasma gondii VAND</name>
    <dbReference type="NCBI Taxonomy" id="933077"/>
    <lineage>
        <taxon>Eukaryota</taxon>
        <taxon>Sar</taxon>
        <taxon>Alveolata</taxon>
        <taxon>Apicomplexa</taxon>
        <taxon>Conoidasida</taxon>
        <taxon>Coccidia</taxon>
        <taxon>Eucoccidiorida</taxon>
        <taxon>Eimeriorina</taxon>
        <taxon>Sarcocystidae</taxon>
        <taxon>Toxoplasma</taxon>
    </lineage>
</organism>
<dbReference type="GO" id="GO:0003723">
    <property type="term" value="F:RNA binding"/>
    <property type="evidence" value="ECO:0007669"/>
    <property type="project" value="TreeGrafter"/>
</dbReference>
<evidence type="ECO:0000256" key="3">
    <source>
        <dbReference type="ARBA" id="ARBA00023274"/>
    </source>
</evidence>
<dbReference type="NCBIfam" id="NF001099">
    <property type="entry name" value="PRK00132.1"/>
    <property type="match status" value="1"/>
</dbReference>
<dbReference type="InterPro" id="IPR014721">
    <property type="entry name" value="Ribsml_uS5_D2-typ_fold_subgr"/>
</dbReference>
<evidence type="ECO:0000256" key="4">
    <source>
        <dbReference type="SAM" id="MobiDB-lite"/>
    </source>
</evidence>
<evidence type="ECO:0000313" key="6">
    <source>
        <dbReference type="EMBL" id="KFH05156.1"/>
    </source>
</evidence>
<feature type="region of interest" description="Disordered" evidence="4">
    <location>
        <begin position="127"/>
        <end position="150"/>
    </location>
</feature>
<dbReference type="Proteomes" id="UP000028840">
    <property type="component" value="Unassembled WGS sequence"/>
</dbReference>
<dbReference type="OrthoDB" id="10254627at2759"/>
<comment type="caution">
    <text evidence="6">The sequence shown here is derived from an EMBL/GenBank/DDBJ whole genome shotgun (WGS) entry which is preliminary data.</text>
</comment>
<accession>A0A086PXS4</accession>
<dbReference type="SUPFAM" id="SSF54211">
    <property type="entry name" value="Ribosomal protein S5 domain 2-like"/>
    <property type="match status" value="1"/>
</dbReference>
<sequence>MALERWCRGVRCSLPSWAVMCLAYFLCGPAVGTAFIVPQRNLHSFTRNFRVLPLVGKRWFAGDAAVQHCKGWFQQTGLSPRSLPGSVGQVTAWSAVTEGCPSFEDAVHETSLPSDWVERSEPTALGTDATLSSIPSELPEPGTPRNSFSWGTRKRSYARVRLPPGSGKLTINNRDATDYLQDNPWWIHNCIAPLMELQLENEFDIIAEAHGGGLGGQSGAIMLAVAREIVRQRPELRPPLRRAGFLTVDARKVERKKFGLRKARKKEQYSKR</sequence>
<dbReference type="GO" id="GO:0015935">
    <property type="term" value="C:small ribosomal subunit"/>
    <property type="evidence" value="ECO:0007669"/>
    <property type="project" value="UniProtKB-ARBA"/>
</dbReference>
<dbReference type="PANTHER" id="PTHR21569:SF1">
    <property type="entry name" value="SMALL RIBOSOMAL SUBUNIT PROTEIN US9M"/>
    <property type="match status" value="1"/>
</dbReference>
<dbReference type="InterPro" id="IPR000754">
    <property type="entry name" value="Ribosomal_uS9"/>
</dbReference>
<dbReference type="PANTHER" id="PTHR21569">
    <property type="entry name" value="RIBOSOMAL PROTEIN S9"/>
    <property type="match status" value="1"/>
</dbReference>
<dbReference type="InterPro" id="IPR020568">
    <property type="entry name" value="Ribosomal_Su5_D2-typ_SF"/>
</dbReference>
<dbReference type="GO" id="GO:0006412">
    <property type="term" value="P:translation"/>
    <property type="evidence" value="ECO:0007669"/>
    <property type="project" value="InterPro"/>
</dbReference>
<keyword evidence="3" id="KW-0687">Ribonucleoprotein</keyword>
<proteinExistence type="inferred from homology"/>
<dbReference type="Gene3D" id="3.30.230.10">
    <property type="match status" value="1"/>
</dbReference>
<dbReference type="EMBL" id="AEYJ02001041">
    <property type="protein sequence ID" value="KFH05156.1"/>
    <property type="molecule type" value="Genomic_DNA"/>
</dbReference>
<keyword evidence="5" id="KW-1133">Transmembrane helix</keyword>
<evidence type="ECO:0000256" key="1">
    <source>
        <dbReference type="ARBA" id="ARBA00005251"/>
    </source>
</evidence>
<keyword evidence="2 6" id="KW-0689">Ribosomal protein</keyword>
<dbReference type="InterPro" id="IPR023035">
    <property type="entry name" value="Ribosomal_uS9_bac/plastid"/>
</dbReference>
<keyword evidence="5" id="KW-0472">Membrane</keyword>
<dbReference type="FunFam" id="3.30.230.10:FF:000001">
    <property type="entry name" value="30S ribosomal protein S9"/>
    <property type="match status" value="1"/>
</dbReference>
<evidence type="ECO:0000256" key="2">
    <source>
        <dbReference type="ARBA" id="ARBA00022980"/>
    </source>
</evidence>
<dbReference type="VEuPathDB" id="ToxoDB:TGVAND_218850"/>
<protein>
    <submittedName>
        <fullName evidence="6">Ribosomal protein RPS9</fullName>
    </submittedName>
</protein>
<evidence type="ECO:0000313" key="7">
    <source>
        <dbReference type="Proteomes" id="UP000028840"/>
    </source>
</evidence>
<evidence type="ECO:0000256" key="5">
    <source>
        <dbReference type="SAM" id="Phobius"/>
    </source>
</evidence>
<dbReference type="Pfam" id="PF00380">
    <property type="entry name" value="Ribosomal_S9"/>
    <property type="match status" value="1"/>
</dbReference>
<reference evidence="6 7" key="1">
    <citation type="submission" date="2014-08" db="EMBL/GenBank/DDBJ databases">
        <authorList>
            <person name="Sibley D."/>
            <person name="Venepally P."/>
            <person name="Karamycheva S."/>
            <person name="Hadjithomas M."/>
            <person name="Khan A."/>
            <person name="Brunk B."/>
            <person name="Roos D."/>
            <person name="Caler E."/>
            <person name="Lorenzi H."/>
        </authorList>
    </citation>
    <scope>NUCLEOTIDE SEQUENCE [LARGE SCALE GENOMIC DNA]</scope>
    <source>
        <strain evidence="6 7">VAND</strain>
    </source>
</reference>
<name>A0A086PXS4_TOXGO</name>
<dbReference type="GO" id="GO:0005737">
    <property type="term" value="C:cytoplasm"/>
    <property type="evidence" value="ECO:0007669"/>
    <property type="project" value="UniProtKB-ARBA"/>
</dbReference>
<reference evidence="6 7" key="2">
    <citation type="journal article" date="2015" name="Eukaryot. Cell">
        <title>Genetic mapping reveals that sinefungin resistance in Toxoplasma gondii is controlled by a putative amino acid transporter locus that can be used as a negative selectable marker.</title>
        <authorList>
            <person name="Behnke M.S."/>
            <person name="Khan A."/>
            <person name="Sibley L.D."/>
        </authorList>
    </citation>
    <scope>NUCLEOTIDE SEQUENCE [LARGE SCALE GENOMIC DNA]</scope>
    <source>
        <strain evidence="6 7">VAND</strain>
    </source>
</reference>
<comment type="similarity">
    <text evidence="1">Belongs to the universal ribosomal protein uS9 family.</text>
</comment>